<dbReference type="CDD" id="cd07920">
    <property type="entry name" value="Pumilio"/>
    <property type="match status" value="1"/>
</dbReference>
<dbReference type="InterPro" id="IPR011989">
    <property type="entry name" value="ARM-like"/>
</dbReference>
<organism evidence="4 5">
    <name type="scientific">Galemys pyrenaicus</name>
    <name type="common">Iberian desman</name>
    <name type="synonym">Pyrenean desman</name>
    <dbReference type="NCBI Taxonomy" id="202257"/>
    <lineage>
        <taxon>Eukaryota</taxon>
        <taxon>Metazoa</taxon>
        <taxon>Chordata</taxon>
        <taxon>Craniata</taxon>
        <taxon>Vertebrata</taxon>
        <taxon>Euteleostomi</taxon>
        <taxon>Mammalia</taxon>
        <taxon>Eutheria</taxon>
        <taxon>Laurasiatheria</taxon>
        <taxon>Eulipotyphla</taxon>
        <taxon>Talpidae</taxon>
        <taxon>Galemys</taxon>
    </lineage>
</organism>
<feature type="domain" description="PUM-HD" evidence="3">
    <location>
        <begin position="1"/>
        <end position="201"/>
    </location>
</feature>
<evidence type="ECO:0000256" key="1">
    <source>
        <dbReference type="ARBA" id="ARBA00022737"/>
    </source>
</evidence>
<protein>
    <submittedName>
        <fullName evidence="4">Pumilio-2</fullName>
    </submittedName>
</protein>
<dbReference type="OrthoDB" id="668540at2759"/>
<feature type="repeat" description="Pumilio" evidence="2">
    <location>
        <begin position="118"/>
        <end position="142"/>
    </location>
</feature>
<evidence type="ECO:0000259" key="3">
    <source>
        <dbReference type="PROSITE" id="PS50303"/>
    </source>
</evidence>
<reference evidence="4" key="1">
    <citation type="journal article" date="2021" name="Evol. Appl.">
        <title>The genome of the Pyrenean desman and the effects of bottlenecks and inbreeding on the genomic landscape of an endangered species.</title>
        <authorList>
            <person name="Escoda L."/>
            <person name="Castresana J."/>
        </authorList>
    </citation>
    <scope>NUCLEOTIDE SEQUENCE</scope>
    <source>
        <strain evidence="4">IBE-C5619</strain>
    </source>
</reference>
<feature type="non-terminal residue" evidence="4">
    <location>
        <position position="1"/>
    </location>
</feature>
<feature type="repeat" description="Pumilio" evidence="2">
    <location>
        <begin position="5"/>
        <end position="40"/>
    </location>
</feature>
<keyword evidence="5" id="KW-1185">Reference proteome</keyword>
<dbReference type="GO" id="GO:0003730">
    <property type="term" value="F:mRNA 3'-UTR binding"/>
    <property type="evidence" value="ECO:0007669"/>
    <property type="project" value="TreeGrafter"/>
</dbReference>
<dbReference type="InterPro" id="IPR033712">
    <property type="entry name" value="Pumilio_RNA-bd"/>
</dbReference>
<dbReference type="Proteomes" id="UP000700334">
    <property type="component" value="Unassembled WGS sequence"/>
</dbReference>
<keyword evidence="1" id="KW-0677">Repeat</keyword>
<dbReference type="InterPro" id="IPR001313">
    <property type="entry name" value="Pumilio_RNA-bd_rpt"/>
</dbReference>
<dbReference type="EMBL" id="JAGFMF010011380">
    <property type="protein sequence ID" value="KAG8524803.1"/>
    <property type="molecule type" value="Genomic_DNA"/>
</dbReference>
<feature type="repeat" description="Pumilio" evidence="2">
    <location>
        <begin position="143"/>
        <end position="178"/>
    </location>
</feature>
<proteinExistence type="predicted"/>
<dbReference type="PROSITE" id="PS50303">
    <property type="entry name" value="PUM_HD"/>
    <property type="match status" value="1"/>
</dbReference>
<evidence type="ECO:0000313" key="4">
    <source>
        <dbReference type="EMBL" id="KAG8524803.1"/>
    </source>
</evidence>
<dbReference type="GO" id="GO:0035196">
    <property type="term" value="P:miRNA processing"/>
    <property type="evidence" value="ECO:0007669"/>
    <property type="project" value="TreeGrafter"/>
</dbReference>
<dbReference type="GO" id="GO:0043488">
    <property type="term" value="P:regulation of mRNA stability"/>
    <property type="evidence" value="ECO:0007669"/>
    <property type="project" value="TreeGrafter"/>
</dbReference>
<dbReference type="PANTHER" id="PTHR12537">
    <property type="entry name" value="RNA BINDING PROTEIN PUMILIO-RELATED"/>
    <property type="match status" value="1"/>
</dbReference>
<evidence type="ECO:0000313" key="5">
    <source>
        <dbReference type="Proteomes" id="UP000700334"/>
    </source>
</evidence>
<dbReference type="PANTHER" id="PTHR12537:SF52">
    <property type="entry name" value="PUMILIO HOMOLOG 2"/>
    <property type="match status" value="1"/>
</dbReference>
<dbReference type="Pfam" id="PF00806">
    <property type="entry name" value="PUF"/>
    <property type="match status" value="5"/>
</dbReference>
<comment type="caution">
    <text evidence="4">The sequence shown here is derived from an EMBL/GenBank/DDBJ whole genome shotgun (WGS) entry which is preliminary data.</text>
</comment>
<dbReference type="PROSITE" id="PS50302">
    <property type="entry name" value="PUM"/>
    <property type="match status" value="5"/>
</dbReference>
<name>A0A8J6AQ56_GALPY</name>
<accession>A0A8J6AQ56</accession>
<dbReference type="SMART" id="SM00025">
    <property type="entry name" value="Pumilio"/>
    <property type="match status" value="5"/>
</dbReference>
<dbReference type="InterPro" id="IPR016024">
    <property type="entry name" value="ARM-type_fold"/>
</dbReference>
<dbReference type="InterPro" id="IPR033133">
    <property type="entry name" value="PUM-HD"/>
</dbReference>
<gene>
    <name evidence="4" type="ORF">J0S82_017781</name>
</gene>
<dbReference type="SUPFAM" id="SSF48371">
    <property type="entry name" value="ARM repeat"/>
    <property type="match status" value="1"/>
</dbReference>
<feature type="repeat" description="Pumilio" evidence="2">
    <location>
        <begin position="77"/>
        <end position="112"/>
    </location>
</feature>
<dbReference type="Gene3D" id="1.25.10.10">
    <property type="entry name" value="Leucine-rich Repeat Variant"/>
    <property type="match status" value="2"/>
</dbReference>
<evidence type="ECO:0000256" key="2">
    <source>
        <dbReference type="PROSITE-ProRule" id="PRU00317"/>
    </source>
</evidence>
<dbReference type="GO" id="GO:0005829">
    <property type="term" value="C:cytosol"/>
    <property type="evidence" value="ECO:0007669"/>
    <property type="project" value="TreeGrafter"/>
</dbReference>
<sequence length="201" mass="22733">MVFNEILQAAYQLMTDVFGNYVIQKFFEFGSLDQKLALATRIRGHVLPLALQMYGCRVIQKALESISSDQQSEMVKELDGHVLKCVKDQNGNHVVQKCIECVQPQSLQFIIDAFKGQDQYGNYVIQHVLEHGRPEDKSKIVSEIRGKVLALSQHKFASNVVEKCVTHASRAERALLIDEVCCQNDGPHSALYTMMKDQYAN</sequence>
<dbReference type="AlphaFoldDB" id="A0A8J6AQ56"/>
<feature type="repeat" description="Pumilio" evidence="2">
    <location>
        <begin position="41"/>
        <end position="76"/>
    </location>
</feature>